<keyword evidence="1" id="KW-0496">Mitochondrion</keyword>
<proteinExistence type="predicted"/>
<protein>
    <submittedName>
        <fullName evidence="1">Uncharacterized protein</fullName>
    </submittedName>
</protein>
<accession>T1QDV7</accession>
<geneLocation type="mitochondrion" evidence="1"/>
<name>T1QDV7_9EUKA</name>
<organism evidence="1">
    <name type="scientific">Phalansterium sp. PJK-2012</name>
    <dbReference type="NCBI Taxonomy" id="1267188"/>
    <lineage>
        <taxon>Eukaryota</taxon>
        <taxon>Amoebozoa</taxon>
        <taxon>Evosea</taxon>
        <taxon>Variosea</taxon>
        <taxon>Phalansterium</taxon>
    </lineage>
</organism>
<reference evidence="1" key="1">
    <citation type="journal article" date="2013" name="Protist Genomics">
        <title>The complete mitochondrial genome from an unidentified Phalansterium species.</title>
        <authorList>
            <person name="Pombert J.-F."/>
            <person name="Smirnov A."/>
            <person name="James E.R."/>
            <person name="Janouskovec J."/>
            <person name="Gray M.W."/>
            <person name="Keeling P.J."/>
        </authorList>
    </citation>
    <scope>NUCLEOTIDE SEQUENCE</scope>
    <source>
        <strain evidence="1">UTEX1284</strain>
    </source>
</reference>
<gene>
    <name evidence="1" type="primary">orf390</name>
</gene>
<dbReference type="AlphaFoldDB" id="T1QDV7"/>
<dbReference type="EMBL" id="KC121006">
    <property type="protein sequence ID" value="AFZ64083.1"/>
    <property type="molecule type" value="Genomic_DNA"/>
</dbReference>
<evidence type="ECO:0000313" key="1">
    <source>
        <dbReference type="EMBL" id="AFZ64083.1"/>
    </source>
</evidence>
<sequence>MIRNYNYVKFECSLCKNTYMTISRRFFPIIPSPNGGQVVVRPIMRGSIINTPVITGLDSTIYAFNRTYDRFRQNMLTIAGEENSSEAIGFSISTPFYLAHLTPTRIHQYFFGWSQPSTQLSHVWHPQLGMSLGYGDLALPTTHGENVTMADAFINGDETTIPNSFIQFPWANDQNSVHRFALEAAMDRRLVGRARHFDPGTGLYEEHQDPVDYLRNVFVSHLRCSNVPLNVSRSLQIDIERAGGLDIYLRRLSLSNLVDFILTYFPNGLPIYVATDVAYFLRGPAVGRVVNTVQHFPGEANYSIANEFIGQNVISNPDTRYVYVDRHNDNVVATSMSSEHGLQIMQATRMLHDISPILSDRSSHPIRGEVHILLPPIHLTHFHLFVILQM</sequence>